<dbReference type="InterPro" id="IPR051070">
    <property type="entry name" value="NF-kappa-B_inhibitor"/>
</dbReference>
<name>T1JMC7_STRMM</name>
<evidence type="ECO:0000313" key="4">
    <source>
        <dbReference type="EnsemblMetazoa" id="SMAR015007-PA"/>
    </source>
</evidence>
<evidence type="ECO:0000256" key="3">
    <source>
        <dbReference type="PROSITE-ProRule" id="PRU00023"/>
    </source>
</evidence>
<dbReference type="STRING" id="126957.T1JMC7"/>
<dbReference type="GO" id="GO:0005829">
    <property type="term" value="C:cytosol"/>
    <property type="evidence" value="ECO:0007669"/>
    <property type="project" value="TreeGrafter"/>
</dbReference>
<organism evidence="4 5">
    <name type="scientific">Strigamia maritima</name>
    <name type="common">European centipede</name>
    <name type="synonym">Geophilus maritimus</name>
    <dbReference type="NCBI Taxonomy" id="126957"/>
    <lineage>
        <taxon>Eukaryota</taxon>
        <taxon>Metazoa</taxon>
        <taxon>Ecdysozoa</taxon>
        <taxon>Arthropoda</taxon>
        <taxon>Myriapoda</taxon>
        <taxon>Chilopoda</taxon>
        <taxon>Pleurostigmophora</taxon>
        <taxon>Geophilomorpha</taxon>
        <taxon>Linotaeniidae</taxon>
        <taxon>Strigamia</taxon>
    </lineage>
</organism>
<dbReference type="AlphaFoldDB" id="T1JMC7"/>
<dbReference type="PhylomeDB" id="T1JMC7"/>
<sequence length="273" mass="29511">MWTPPFAIRKSFAGAVNENTVTQASSSGTQSSHAAAVAAFPGQWQCPIVRCETAGQDQDYYLTPDEDGDLPLHIAIVREDLTSVHSILQLMVQHRQCIDLFNNLRQTPLHTAVTVNNAMIVRMLLHNGANMASVDRKGDSALHLAVKCGAKDCLVQMLEYPQSEKLISSLNYDGLAPIHIAVLKNDANSIKSLASQNADIDIVDGKSGRTPLFLAVENNLIHMVELLVSLGASVNLANFSSITPLIAATDRGNKAITSILISRGAMISSKYDY</sequence>
<feature type="repeat" description="ANK" evidence="3">
    <location>
        <begin position="173"/>
        <end position="205"/>
    </location>
</feature>
<evidence type="ECO:0000256" key="1">
    <source>
        <dbReference type="ARBA" id="ARBA00022737"/>
    </source>
</evidence>
<protein>
    <submittedName>
        <fullName evidence="4">Uncharacterized protein</fullName>
    </submittedName>
</protein>
<dbReference type="InterPro" id="IPR036770">
    <property type="entry name" value="Ankyrin_rpt-contain_sf"/>
</dbReference>
<dbReference type="eggNOG" id="KOG0504">
    <property type="taxonomic scope" value="Eukaryota"/>
</dbReference>
<accession>T1JMC7</accession>
<dbReference type="Gene3D" id="1.25.40.20">
    <property type="entry name" value="Ankyrin repeat-containing domain"/>
    <property type="match status" value="1"/>
</dbReference>
<dbReference type="Proteomes" id="UP000014500">
    <property type="component" value="Unassembled WGS sequence"/>
</dbReference>
<dbReference type="Pfam" id="PF12796">
    <property type="entry name" value="Ank_2"/>
    <property type="match status" value="2"/>
</dbReference>
<dbReference type="PANTHER" id="PTHR46680">
    <property type="entry name" value="NF-KAPPA-B INHIBITOR ALPHA"/>
    <property type="match status" value="1"/>
</dbReference>
<keyword evidence="1" id="KW-0677">Repeat</keyword>
<dbReference type="EnsemblMetazoa" id="SMAR015007-RA">
    <property type="protein sequence ID" value="SMAR015007-PA"/>
    <property type="gene ID" value="SMAR015007"/>
</dbReference>
<keyword evidence="2 3" id="KW-0040">ANK repeat</keyword>
<evidence type="ECO:0000256" key="2">
    <source>
        <dbReference type="ARBA" id="ARBA00023043"/>
    </source>
</evidence>
<feature type="repeat" description="ANK" evidence="3">
    <location>
        <begin position="104"/>
        <end position="136"/>
    </location>
</feature>
<dbReference type="OMA" id="PMAMANR"/>
<keyword evidence="5" id="KW-1185">Reference proteome</keyword>
<dbReference type="GO" id="GO:0051059">
    <property type="term" value="F:NF-kappaB binding"/>
    <property type="evidence" value="ECO:0007669"/>
    <property type="project" value="TreeGrafter"/>
</dbReference>
<reference evidence="4" key="2">
    <citation type="submission" date="2015-02" db="UniProtKB">
        <authorList>
            <consortium name="EnsemblMetazoa"/>
        </authorList>
    </citation>
    <scope>IDENTIFICATION</scope>
</reference>
<reference evidence="5" key="1">
    <citation type="submission" date="2011-05" db="EMBL/GenBank/DDBJ databases">
        <authorList>
            <person name="Richards S.R."/>
            <person name="Qu J."/>
            <person name="Jiang H."/>
            <person name="Jhangiani S.N."/>
            <person name="Agravi P."/>
            <person name="Goodspeed R."/>
            <person name="Gross S."/>
            <person name="Mandapat C."/>
            <person name="Jackson L."/>
            <person name="Mathew T."/>
            <person name="Pu L."/>
            <person name="Thornton R."/>
            <person name="Saada N."/>
            <person name="Wilczek-Boney K.B."/>
            <person name="Lee S."/>
            <person name="Kovar C."/>
            <person name="Wu Y."/>
            <person name="Scherer S.E."/>
            <person name="Worley K.C."/>
            <person name="Muzny D.M."/>
            <person name="Gibbs R."/>
        </authorList>
    </citation>
    <scope>NUCLEOTIDE SEQUENCE</scope>
    <source>
        <strain evidence="5">Brora</strain>
    </source>
</reference>
<dbReference type="GO" id="GO:0071356">
    <property type="term" value="P:cellular response to tumor necrosis factor"/>
    <property type="evidence" value="ECO:0007669"/>
    <property type="project" value="TreeGrafter"/>
</dbReference>
<dbReference type="PROSITE" id="PS50297">
    <property type="entry name" value="ANK_REP_REGION"/>
    <property type="match status" value="3"/>
</dbReference>
<dbReference type="HOGENOM" id="CLU_1020543_0_0_1"/>
<dbReference type="SMART" id="SM00248">
    <property type="entry name" value="ANK"/>
    <property type="match status" value="6"/>
</dbReference>
<proteinExistence type="predicted"/>
<feature type="repeat" description="ANK" evidence="3">
    <location>
        <begin position="207"/>
        <end position="239"/>
    </location>
</feature>
<dbReference type="PANTHER" id="PTHR46680:SF3">
    <property type="entry name" value="NF-KAPPA-B INHIBITOR CACTUS"/>
    <property type="match status" value="1"/>
</dbReference>
<dbReference type="InterPro" id="IPR002110">
    <property type="entry name" value="Ankyrin_rpt"/>
</dbReference>
<dbReference type="EMBL" id="JH431485">
    <property type="status" value="NOT_ANNOTATED_CDS"/>
    <property type="molecule type" value="Genomic_DNA"/>
</dbReference>
<evidence type="ECO:0000313" key="5">
    <source>
        <dbReference type="Proteomes" id="UP000014500"/>
    </source>
</evidence>
<dbReference type="SUPFAM" id="SSF48403">
    <property type="entry name" value="Ankyrin repeat"/>
    <property type="match status" value="1"/>
</dbReference>
<dbReference type="PROSITE" id="PS50088">
    <property type="entry name" value="ANK_REPEAT"/>
    <property type="match status" value="3"/>
</dbReference>